<dbReference type="InterPro" id="IPR011990">
    <property type="entry name" value="TPR-like_helical_dom_sf"/>
</dbReference>
<protein>
    <submittedName>
        <fullName evidence="4">Tetratricopeptide repeat protein</fullName>
    </submittedName>
</protein>
<dbReference type="InterPro" id="IPR013517">
    <property type="entry name" value="FG-GAP"/>
</dbReference>
<organism evidence="4 5">
    <name type="scientific">Maioricimonas rarisocia</name>
    <dbReference type="NCBI Taxonomy" id="2528026"/>
    <lineage>
        <taxon>Bacteria</taxon>
        <taxon>Pseudomonadati</taxon>
        <taxon>Planctomycetota</taxon>
        <taxon>Planctomycetia</taxon>
        <taxon>Planctomycetales</taxon>
        <taxon>Planctomycetaceae</taxon>
        <taxon>Maioricimonas</taxon>
    </lineage>
</organism>
<proteinExistence type="predicted"/>
<name>A0A517Z1E4_9PLAN</name>
<dbReference type="InterPro" id="IPR027039">
    <property type="entry name" value="Crtac1"/>
</dbReference>
<dbReference type="SUPFAM" id="SSF69318">
    <property type="entry name" value="Integrin alpha N-terminal domain"/>
    <property type="match status" value="1"/>
</dbReference>
<dbReference type="SUPFAM" id="SSF48452">
    <property type="entry name" value="TPR-like"/>
    <property type="match status" value="2"/>
</dbReference>
<dbReference type="Pfam" id="PF07593">
    <property type="entry name" value="UnbV_ASPIC"/>
    <property type="match status" value="1"/>
</dbReference>
<evidence type="ECO:0000256" key="2">
    <source>
        <dbReference type="SAM" id="Phobius"/>
    </source>
</evidence>
<keyword evidence="1" id="KW-0732">Signal</keyword>
<dbReference type="Pfam" id="PF14559">
    <property type="entry name" value="TPR_19"/>
    <property type="match status" value="2"/>
</dbReference>
<dbReference type="InterPro" id="IPR011519">
    <property type="entry name" value="UnbV_ASPIC"/>
</dbReference>
<dbReference type="InterPro" id="IPR019734">
    <property type="entry name" value="TPR_rpt"/>
</dbReference>
<dbReference type="KEGG" id="mri:Mal4_05760"/>
<dbReference type="PANTHER" id="PTHR16026:SF0">
    <property type="entry name" value="CARTILAGE ACIDIC PROTEIN 1"/>
    <property type="match status" value="1"/>
</dbReference>
<feature type="transmembrane region" description="Helical" evidence="2">
    <location>
        <begin position="48"/>
        <end position="65"/>
    </location>
</feature>
<evidence type="ECO:0000256" key="1">
    <source>
        <dbReference type="ARBA" id="ARBA00022729"/>
    </source>
</evidence>
<feature type="domain" description="ASPIC/UnbV" evidence="3">
    <location>
        <begin position="924"/>
        <end position="988"/>
    </location>
</feature>
<dbReference type="EMBL" id="CP036275">
    <property type="protein sequence ID" value="QDU36292.1"/>
    <property type="molecule type" value="Genomic_DNA"/>
</dbReference>
<evidence type="ECO:0000259" key="3">
    <source>
        <dbReference type="Pfam" id="PF07593"/>
    </source>
</evidence>
<keyword evidence="2" id="KW-1133">Transmembrane helix</keyword>
<sequence>MVETVSDWQRGGFPARGAPAYSGKTASVCADVNFLRAEAVSRMLDRRLLLLLVCLIVAAGALWFTSGNGDSNASADELAAAAANRLSERDFEAAAELARAAITRQPGHPQALLVAGEVATRMQRFEEALTHYGAIPSEATEAWLTGQLGSGEILRTIGRLSRAEEAYQRASAVAPDLPLLHERLALLQRVTGRPRAARSHLRELLALGASRPEHLAWLADPFRVLSPVEYLQQCRTAAPNDPLPLQGLAAVAMSRGEFAEAAELLREVVRRKPDALEAQAALGRCLWELDARDDYAAWFSGLPESAAGHPDIWFALGLIAGQREEAAACFAECARQDVEHRSALHRFAIALLERNDEATAATAMQRAERLARLESLVAGIRPEQPNVQACVEAGHLLVELARFEEAVAWWQVAGTEPEIDRRTVDAAAEAAGVLQDLLTRSAGSKPAWQDIRGWFRGETGTTPEILASRDIRFEDEAARHGIDFTYFESPDPTTEGRRMFEFTGGGVAAFDYDRDGWPDLYFTQGANWPPEGNTAFLDRLFRNRAGGGFQQVTDGTRIAETGYSQGVATGDINNDGLADLYVANFGRNRLFVNNGDGTFDELTLPAGGRNELWTTSCLIADLNGDGLPDLYDVNYVTGDDVTSRICETSAGPRVCTPQAFPPAPDRLLINRGDGSFKDVSDEAGVPRGGRGLGIVAFDFDADGACELFVANDAMQNFLLDNTAGAGESPRFEDVALVSGLAFGADGEAQACMGVAAADFDADGVTDLFVTNYFNESNTLYLQQSPGLALDLAASRGLRAPSMPLLGFGTQAIDVDLDGEDDLVVANGDLDDFSHEGRAFRMRPQLFMNTGDGRFEELPESLRSGYFDGEVRGRGLARLDWNRDGRGDFAVSHLDEPSALATNRTATANHFLALRLVGTKSARDAIGARVTILSKDRQRTYELTAGDGYQASNERQLLIGLGAEGESVGITVYWPDGTVWAFDGLQPDTGYAIVEGATVPFRLPPVERGRARPQLTTPAASR</sequence>
<dbReference type="Proteomes" id="UP000320496">
    <property type="component" value="Chromosome"/>
</dbReference>
<dbReference type="InterPro" id="IPR028994">
    <property type="entry name" value="Integrin_alpha_N"/>
</dbReference>
<gene>
    <name evidence="4" type="ORF">Mal4_05760</name>
</gene>
<dbReference type="Gene3D" id="1.25.40.10">
    <property type="entry name" value="Tetratricopeptide repeat domain"/>
    <property type="match status" value="4"/>
</dbReference>
<dbReference type="Gene3D" id="2.130.10.130">
    <property type="entry name" value="Integrin alpha, N-terminal"/>
    <property type="match status" value="2"/>
</dbReference>
<evidence type="ECO:0000313" key="5">
    <source>
        <dbReference type="Proteomes" id="UP000320496"/>
    </source>
</evidence>
<dbReference type="AlphaFoldDB" id="A0A517Z1E4"/>
<evidence type="ECO:0000313" key="4">
    <source>
        <dbReference type="EMBL" id="QDU36292.1"/>
    </source>
</evidence>
<accession>A0A517Z1E4</accession>
<dbReference type="PANTHER" id="PTHR16026">
    <property type="entry name" value="CARTILAGE ACIDIC PROTEIN 1"/>
    <property type="match status" value="1"/>
</dbReference>
<keyword evidence="5" id="KW-1185">Reference proteome</keyword>
<reference evidence="4 5" key="1">
    <citation type="submission" date="2019-02" db="EMBL/GenBank/DDBJ databases">
        <title>Deep-cultivation of Planctomycetes and their phenomic and genomic characterization uncovers novel biology.</title>
        <authorList>
            <person name="Wiegand S."/>
            <person name="Jogler M."/>
            <person name="Boedeker C."/>
            <person name="Pinto D."/>
            <person name="Vollmers J."/>
            <person name="Rivas-Marin E."/>
            <person name="Kohn T."/>
            <person name="Peeters S.H."/>
            <person name="Heuer A."/>
            <person name="Rast P."/>
            <person name="Oberbeckmann S."/>
            <person name="Bunk B."/>
            <person name="Jeske O."/>
            <person name="Meyerdierks A."/>
            <person name="Storesund J.E."/>
            <person name="Kallscheuer N."/>
            <person name="Luecker S."/>
            <person name="Lage O.M."/>
            <person name="Pohl T."/>
            <person name="Merkel B.J."/>
            <person name="Hornburger P."/>
            <person name="Mueller R.-W."/>
            <person name="Bruemmer F."/>
            <person name="Labrenz M."/>
            <person name="Spormann A.M."/>
            <person name="Op den Camp H."/>
            <person name="Overmann J."/>
            <person name="Amann R."/>
            <person name="Jetten M.S.M."/>
            <person name="Mascher T."/>
            <person name="Medema M.H."/>
            <person name="Devos D.P."/>
            <person name="Kaster A.-K."/>
            <person name="Ovreas L."/>
            <person name="Rohde M."/>
            <person name="Galperin M.Y."/>
            <person name="Jogler C."/>
        </authorList>
    </citation>
    <scope>NUCLEOTIDE SEQUENCE [LARGE SCALE GENOMIC DNA]</scope>
    <source>
        <strain evidence="4 5">Mal4</strain>
    </source>
</reference>
<dbReference type="Pfam" id="PF13517">
    <property type="entry name" value="FG-GAP_3"/>
    <property type="match status" value="2"/>
</dbReference>
<keyword evidence="2" id="KW-0472">Membrane</keyword>
<dbReference type="SMART" id="SM00028">
    <property type="entry name" value="TPR"/>
    <property type="match status" value="4"/>
</dbReference>
<keyword evidence="2" id="KW-0812">Transmembrane</keyword>
<dbReference type="OrthoDB" id="5287961at2"/>